<evidence type="ECO:0000313" key="2">
    <source>
        <dbReference type="Proteomes" id="UP000334990"/>
    </source>
</evidence>
<dbReference type="InterPro" id="IPR011990">
    <property type="entry name" value="TPR-like_helical_dom_sf"/>
</dbReference>
<evidence type="ECO:0000313" key="1">
    <source>
        <dbReference type="EMBL" id="GES03414.1"/>
    </source>
</evidence>
<keyword evidence="2" id="KW-1185">Reference proteome</keyword>
<dbReference type="EMBL" id="BLAD01000068">
    <property type="protein sequence ID" value="GES03414.1"/>
    <property type="molecule type" value="Genomic_DNA"/>
</dbReference>
<name>A0A5M3W3R3_9ACTN</name>
<dbReference type="AlphaFoldDB" id="A0A5M3W3R3"/>
<gene>
    <name evidence="1" type="ORF">Acor_54800</name>
</gene>
<proteinExistence type="predicted"/>
<reference evidence="1 2" key="1">
    <citation type="submission" date="2019-10" db="EMBL/GenBank/DDBJ databases">
        <title>Whole genome shotgun sequence of Acrocarpospora corrugata NBRC 13972.</title>
        <authorList>
            <person name="Ichikawa N."/>
            <person name="Kimura A."/>
            <person name="Kitahashi Y."/>
            <person name="Komaki H."/>
            <person name="Oguchi A."/>
        </authorList>
    </citation>
    <scope>NUCLEOTIDE SEQUENCE [LARGE SCALE GENOMIC DNA]</scope>
    <source>
        <strain evidence="1 2">NBRC 13972</strain>
    </source>
</reference>
<comment type="caution">
    <text evidence="1">The sequence shown here is derived from an EMBL/GenBank/DDBJ whole genome shotgun (WGS) entry which is preliminary data.</text>
</comment>
<evidence type="ECO:0008006" key="3">
    <source>
        <dbReference type="Google" id="ProtNLM"/>
    </source>
</evidence>
<dbReference type="Proteomes" id="UP000334990">
    <property type="component" value="Unassembled WGS sequence"/>
</dbReference>
<accession>A0A5M3W3R3</accession>
<sequence length="388" mass="41344">MRLGELTGSSWQHLGAVERGEVAPSEPVVAECDRVLAAGGQLLGLFPTVVTEQAAARHSAIVARRHDVRPEATEDPWARLREGALRPSTVSATTIQELEDITDRQRKLYGVLPSAQMAVVVEAHLGVIMSLLTAPQPNGRKERLVALAGEAAGFSAWLWFDLGDHHKMSNLYGLASELLSTTVDPGLRSYVSGYRALTHEANGLGVQAIGYASEALAQASASTSLLTRSWLCAVSASAKALEPDHQAEVPALLDRAQCHLDAARGKEPWMYDFDQTSLAGFMGQSYLRLGDAARAASAFTDGLATIGAGRERKGAQLTMGLAESRLLAGEPEECLDAATRALEVFARVGFSSGLRRVGRLRNRLEGAGHASMVAKLDEQARALTRGAA</sequence>
<organism evidence="1 2">
    <name type="scientific">Acrocarpospora corrugata</name>
    <dbReference type="NCBI Taxonomy" id="35763"/>
    <lineage>
        <taxon>Bacteria</taxon>
        <taxon>Bacillati</taxon>
        <taxon>Actinomycetota</taxon>
        <taxon>Actinomycetes</taxon>
        <taxon>Streptosporangiales</taxon>
        <taxon>Streptosporangiaceae</taxon>
        <taxon>Acrocarpospora</taxon>
    </lineage>
</organism>
<protein>
    <recommendedName>
        <fullName evidence="3">Transcriptional regulator</fullName>
    </recommendedName>
</protein>
<dbReference type="SUPFAM" id="SSF48452">
    <property type="entry name" value="TPR-like"/>
    <property type="match status" value="1"/>
</dbReference>